<reference evidence="2 3" key="1">
    <citation type="submission" date="2019-07" db="EMBL/GenBank/DDBJ databases">
        <title>WGS assembly of Gossypium tomentosum.</title>
        <authorList>
            <person name="Chen Z.J."/>
            <person name="Sreedasyam A."/>
            <person name="Ando A."/>
            <person name="Song Q."/>
            <person name="De L."/>
            <person name="Hulse-Kemp A."/>
            <person name="Ding M."/>
            <person name="Ye W."/>
            <person name="Kirkbride R."/>
            <person name="Jenkins J."/>
            <person name="Plott C."/>
            <person name="Lovell J."/>
            <person name="Lin Y.-M."/>
            <person name="Vaughn R."/>
            <person name="Liu B."/>
            <person name="Li W."/>
            <person name="Simpson S."/>
            <person name="Scheffler B."/>
            <person name="Saski C."/>
            <person name="Grover C."/>
            <person name="Hu G."/>
            <person name="Conover J."/>
            <person name="Carlson J."/>
            <person name="Shu S."/>
            <person name="Boston L."/>
            <person name="Williams M."/>
            <person name="Peterson D."/>
            <person name="Mcgee K."/>
            <person name="Jones D."/>
            <person name="Wendel J."/>
            <person name="Stelly D."/>
            <person name="Grimwood J."/>
            <person name="Schmutz J."/>
        </authorList>
    </citation>
    <scope>NUCLEOTIDE SEQUENCE [LARGE SCALE GENOMIC DNA]</scope>
    <source>
        <strain evidence="2">7179.01</strain>
    </source>
</reference>
<organism evidence="2 3">
    <name type="scientific">Gossypium tomentosum</name>
    <name type="common">Hawaiian cotton</name>
    <name type="synonym">Gossypium sandvicense</name>
    <dbReference type="NCBI Taxonomy" id="34277"/>
    <lineage>
        <taxon>Eukaryota</taxon>
        <taxon>Viridiplantae</taxon>
        <taxon>Streptophyta</taxon>
        <taxon>Embryophyta</taxon>
        <taxon>Tracheophyta</taxon>
        <taxon>Spermatophyta</taxon>
        <taxon>Magnoliopsida</taxon>
        <taxon>eudicotyledons</taxon>
        <taxon>Gunneridae</taxon>
        <taxon>Pentapetalae</taxon>
        <taxon>rosids</taxon>
        <taxon>malvids</taxon>
        <taxon>Malvales</taxon>
        <taxon>Malvaceae</taxon>
        <taxon>Malvoideae</taxon>
        <taxon>Gossypium</taxon>
    </lineage>
</organism>
<evidence type="ECO:0000313" key="2">
    <source>
        <dbReference type="EMBL" id="TYH49338.1"/>
    </source>
</evidence>
<dbReference type="EMBL" id="CM017632">
    <property type="protein sequence ID" value="TYH49338.1"/>
    <property type="molecule type" value="Genomic_DNA"/>
</dbReference>
<evidence type="ECO:0000313" key="3">
    <source>
        <dbReference type="Proteomes" id="UP000322667"/>
    </source>
</evidence>
<sequence length="72" mass="8200">MGTDAIEAGETPFDSYTSSFEKQNILSSHNQEQSKKERGETSKNERQTSKNKGETNKNEGRNCWFVPKSENK</sequence>
<accession>A0A5D2J2Z3</accession>
<name>A0A5D2J2Z3_GOSTO</name>
<protein>
    <submittedName>
        <fullName evidence="2">Uncharacterized protein</fullName>
    </submittedName>
</protein>
<keyword evidence="3" id="KW-1185">Reference proteome</keyword>
<gene>
    <name evidence="2" type="ORF">ES332_D10G128900v1</name>
</gene>
<feature type="region of interest" description="Disordered" evidence="1">
    <location>
        <begin position="1"/>
        <end position="72"/>
    </location>
</feature>
<dbReference type="AlphaFoldDB" id="A0A5D2J2Z3"/>
<dbReference type="Proteomes" id="UP000322667">
    <property type="component" value="Chromosome D10"/>
</dbReference>
<evidence type="ECO:0000256" key="1">
    <source>
        <dbReference type="SAM" id="MobiDB-lite"/>
    </source>
</evidence>
<proteinExistence type="predicted"/>
<feature type="compositionally biased region" description="Polar residues" evidence="1">
    <location>
        <begin position="14"/>
        <end position="31"/>
    </location>
</feature>
<feature type="compositionally biased region" description="Basic and acidic residues" evidence="1">
    <location>
        <begin position="32"/>
        <end position="60"/>
    </location>
</feature>